<evidence type="ECO:0000256" key="3">
    <source>
        <dbReference type="ARBA" id="ARBA00022722"/>
    </source>
</evidence>
<dbReference type="EMBL" id="JABKKF010000001">
    <property type="protein sequence ID" value="NPD91054.1"/>
    <property type="molecule type" value="Genomic_DNA"/>
</dbReference>
<dbReference type="NCBIfam" id="TIGR00188">
    <property type="entry name" value="rnpA"/>
    <property type="match status" value="1"/>
</dbReference>
<gene>
    <name evidence="7 9" type="primary">rnpA</name>
    <name evidence="9" type="ORF">HPS56_01530</name>
</gene>
<dbReference type="Proteomes" id="UP000714420">
    <property type="component" value="Unassembled WGS sequence"/>
</dbReference>
<evidence type="ECO:0000313" key="10">
    <source>
        <dbReference type="Proteomes" id="UP000714420"/>
    </source>
</evidence>
<keyword evidence="3 7" id="KW-0540">Nuclease</keyword>
<sequence length="146" mass="16977">MSEPSNRTFCKKERIVSRKLIETLFQGGCSRSKVAFPLRIVYMEKERKEGDEPVQVLVSVSKRHFKKAVDRNRVKRQVREAYRRNKYALVDTVKRIEGLSLPVVFIWLSDSIVDSRLINDRMEVLLRGVSEKLAARHCRIAETDNG</sequence>
<comment type="caution">
    <text evidence="9">The sequence shown here is derived from an EMBL/GenBank/DDBJ whole genome shotgun (WGS) entry which is preliminary data.</text>
</comment>
<name>A0ABX2AIY9_9BACT</name>
<keyword evidence="5 7" id="KW-0378">Hydrolase</keyword>
<evidence type="ECO:0000256" key="1">
    <source>
        <dbReference type="ARBA" id="ARBA00002663"/>
    </source>
</evidence>
<evidence type="ECO:0000256" key="7">
    <source>
        <dbReference type="HAMAP-Rule" id="MF_00227"/>
    </source>
</evidence>
<dbReference type="GO" id="GO:0004526">
    <property type="term" value="F:ribonuclease P activity"/>
    <property type="evidence" value="ECO:0007669"/>
    <property type="project" value="UniProtKB-EC"/>
</dbReference>
<evidence type="ECO:0000256" key="8">
    <source>
        <dbReference type="NCBIfam" id="TIGR00188"/>
    </source>
</evidence>
<protein>
    <recommendedName>
        <fullName evidence="7 8">Ribonuclease P protein component</fullName>
        <shortName evidence="7">RNase P protein</shortName>
        <shortName evidence="7">RNaseP protein</shortName>
        <ecNumber evidence="7 8">3.1.26.5</ecNumber>
    </recommendedName>
    <alternativeName>
        <fullName evidence="7">Protein C5</fullName>
    </alternativeName>
</protein>
<evidence type="ECO:0000256" key="4">
    <source>
        <dbReference type="ARBA" id="ARBA00022759"/>
    </source>
</evidence>
<dbReference type="Gene3D" id="3.30.230.10">
    <property type="match status" value="1"/>
</dbReference>
<evidence type="ECO:0000256" key="2">
    <source>
        <dbReference type="ARBA" id="ARBA00022694"/>
    </source>
</evidence>
<keyword evidence="6 7" id="KW-0694">RNA-binding</keyword>
<comment type="subunit">
    <text evidence="7">Consists of a catalytic RNA component (M1 or rnpB) and a protein subunit.</text>
</comment>
<keyword evidence="10" id="KW-1185">Reference proteome</keyword>
<evidence type="ECO:0000313" key="9">
    <source>
        <dbReference type="EMBL" id="NPD91054.1"/>
    </source>
</evidence>
<proteinExistence type="inferred from homology"/>
<organism evidence="9 10">
    <name type="scientific">Xylanibacter muris</name>
    <dbReference type="NCBI Taxonomy" id="2736290"/>
    <lineage>
        <taxon>Bacteria</taxon>
        <taxon>Pseudomonadati</taxon>
        <taxon>Bacteroidota</taxon>
        <taxon>Bacteroidia</taxon>
        <taxon>Bacteroidales</taxon>
        <taxon>Prevotellaceae</taxon>
        <taxon>Xylanibacter</taxon>
    </lineage>
</organism>
<dbReference type="InterPro" id="IPR020539">
    <property type="entry name" value="RNase_P_CS"/>
</dbReference>
<dbReference type="HAMAP" id="MF_00227">
    <property type="entry name" value="RNase_P"/>
    <property type="match status" value="1"/>
</dbReference>
<dbReference type="InterPro" id="IPR020568">
    <property type="entry name" value="Ribosomal_Su5_D2-typ_SF"/>
</dbReference>
<dbReference type="EC" id="3.1.26.5" evidence="7 8"/>
<comment type="function">
    <text evidence="1 7">RNaseP catalyzes the removal of the 5'-leader sequence from pre-tRNA to produce the mature 5'-terminus. It can also cleave other RNA substrates such as 4.5S RNA. The protein component plays an auxiliary but essential role in vivo by binding to the 5'-leader sequence and broadening the substrate specificity of the ribozyme.</text>
</comment>
<accession>A0ABX2AIY9</accession>
<dbReference type="InterPro" id="IPR000100">
    <property type="entry name" value="RNase_P"/>
</dbReference>
<dbReference type="PROSITE" id="PS00648">
    <property type="entry name" value="RIBONUCLEASE_P"/>
    <property type="match status" value="1"/>
</dbReference>
<comment type="similarity">
    <text evidence="7">Belongs to the RnpA family.</text>
</comment>
<dbReference type="Pfam" id="PF00825">
    <property type="entry name" value="Ribonuclease_P"/>
    <property type="match status" value="1"/>
</dbReference>
<dbReference type="RefSeq" id="WP_172272754.1">
    <property type="nucleotide sequence ID" value="NZ_CASGMU010000001.1"/>
</dbReference>
<comment type="catalytic activity">
    <reaction evidence="7">
        <text>Endonucleolytic cleavage of RNA, removing 5'-extranucleotides from tRNA precursor.</text>
        <dbReference type="EC" id="3.1.26.5"/>
    </reaction>
</comment>
<keyword evidence="4 7" id="KW-0255">Endonuclease</keyword>
<evidence type="ECO:0000256" key="5">
    <source>
        <dbReference type="ARBA" id="ARBA00022801"/>
    </source>
</evidence>
<dbReference type="InterPro" id="IPR014721">
    <property type="entry name" value="Ribsml_uS5_D2-typ_fold_subgr"/>
</dbReference>
<evidence type="ECO:0000256" key="6">
    <source>
        <dbReference type="ARBA" id="ARBA00022884"/>
    </source>
</evidence>
<dbReference type="SUPFAM" id="SSF54211">
    <property type="entry name" value="Ribosomal protein S5 domain 2-like"/>
    <property type="match status" value="1"/>
</dbReference>
<reference evidence="9 10" key="1">
    <citation type="submission" date="2020-05" db="EMBL/GenBank/DDBJ databases">
        <title>Distinct polysaccharide utilization as determinants for interspecies competition between intestinal Prevotella spp.</title>
        <authorList>
            <person name="Galvez E.J.C."/>
            <person name="Iljazovic A."/>
            <person name="Strowig T."/>
        </authorList>
    </citation>
    <scope>NUCLEOTIDE SEQUENCE [LARGE SCALE GENOMIC DNA]</scope>
    <source>
        <strain evidence="9 10">PMUR</strain>
    </source>
</reference>
<keyword evidence="2 7" id="KW-0819">tRNA processing</keyword>